<feature type="domain" description="Pesticidal crystal protein Cry1Aa" evidence="4">
    <location>
        <begin position="275"/>
        <end position="332"/>
    </location>
</feature>
<dbReference type="InterPro" id="IPR013783">
    <property type="entry name" value="Ig-like_fold"/>
</dbReference>
<dbReference type="AlphaFoldDB" id="A0A842FCJ6"/>
<reference evidence="5 6" key="1">
    <citation type="submission" date="2020-03" db="EMBL/GenBank/DDBJ databases">
        <title>Soil Listeria distribution.</title>
        <authorList>
            <person name="Liao J."/>
            <person name="Wiedmann M."/>
        </authorList>
    </citation>
    <scope>NUCLEOTIDE SEQUENCE [LARGE SCALE GENOMIC DNA]</scope>
    <source>
        <strain evidence="5 6">FSL L7-0149</strain>
    </source>
</reference>
<evidence type="ECO:0000256" key="2">
    <source>
        <dbReference type="SAM" id="SignalP"/>
    </source>
</evidence>
<dbReference type="RefSeq" id="WP_185541061.1">
    <property type="nucleotide sequence ID" value="NZ_JAARZA010000004.1"/>
</dbReference>
<organism evidence="5 6">
    <name type="scientific">Listeria booriae</name>
    <dbReference type="NCBI Taxonomy" id="1552123"/>
    <lineage>
        <taxon>Bacteria</taxon>
        <taxon>Bacillati</taxon>
        <taxon>Bacillota</taxon>
        <taxon>Bacilli</taxon>
        <taxon>Bacillales</taxon>
        <taxon>Listeriaceae</taxon>
        <taxon>Listeria</taxon>
    </lineage>
</organism>
<feature type="domain" description="Pesticidal crystal protein Cry1Aa" evidence="4">
    <location>
        <begin position="566"/>
        <end position="626"/>
    </location>
</feature>
<dbReference type="InterPro" id="IPR054544">
    <property type="entry name" value="Pest_crys_Cry1Aa_dom-IV"/>
</dbReference>
<keyword evidence="1" id="KW-0175">Coiled coil</keyword>
<feature type="signal peptide" evidence="2">
    <location>
        <begin position="1"/>
        <end position="25"/>
    </location>
</feature>
<accession>A0A842FCJ6</accession>
<feature type="domain" description="Pesticidal crystal protein Cry1Aa" evidence="4">
    <location>
        <begin position="405"/>
        <end position="467"/>
    </location>
</feature>
<evidence type="ECO:0008006" key="7">
    <source>
        <dbReference type="Google" id="ProtNLM"/>
    </source>
</evidence>
<name>A0A842FCJ6_9LIST</name>
<feature type="domain" description="Pesticidal crystal protein Cry1Aa" evidence="4">
    <location>
        <begin position="789"/>
        <end position="849"/>
    </location>
</feature>
<evidence type="ECO:0000313" key="5">
    <source>
        <dbReference type="EMBL" id="MBC2240776.1"/>
    </source>
</evidence>
<keyword evidence="2" id="KW-0732">Signal</keyword>
<feature type="domain" description="Bacterial Ig" evidence="3">
    <location>
        <begin position="924"/>
        <end position="993"/>
    </location>
</feature>
<dbReference type="Pfam" id="PF18449">
    <property type="entry name" value="Endotoxin_C2"/>
    <property type="match status" value="7"/>
</dbReference>
<evidence type="ECO:0000313" key="6">
    <source>
        <dbReference type="Proteomes" id="UP000553016"/>
    </source>
</evidence>
<feature type="coiled-coil region" evidence="1">
    <location>
        <begin position="603"/>
        <end position="630"/>
    </location>
</feature>
<dbReference type="Gene3D" id="2.60.40.10">
    <property type="entry name" value="Immunoglobulins"/>
    <property type="match status" value="1"/>
</dbReference>
<feature type="coiled-coil region" evidence="1">
    <location>
        <begin position="834"/>
        <end position="861"/>
    </location>
</feature>
<dbReference type="InterPro" id="IPR041498">
    <property type="entry name" value="Big_6"/>
</dbReference>
<evidence type="ECO:0000256" key="1">
    <source>
        <dbReference type="SAM" id="Coils"/>
    </source>
</evidence>
<evidence type="ECO:0000259" key="4">
    <source>
        <dbReference type="Pfam" id="PF18449"/>
    </source>
</evidence>
<feature type="domain" description="Pesticidal crystal protein Cry1Aa" evidence="4">
    <location>
        <begin position="855"/>
        <end position="917"/>
    </location>
</feature>
<evidence type="ECO:0000259" key="3">
    <source>
        <dbReference type="Pfam" id="PF17936"/>
    </source>
</evidence>
<comment type="caution">
    <text evidence="5">The sequence shown here is derived from an EMBL/GenBank/DDBJ whole genome shotgun (WGS) entry which is preliminary data.</text>
</comment>
<dbReference type="Proteomes" id="UP000553016">
    <property type="component" value="Unassembled WGS sequence"/>
</dbReference>
<dbReference type="Pfam" id="PF17936">
    <property type="entry name" value="Big_6"/>
    <property type="match status" value="1"/>
</dbReference>
<feature type="domain" description="Pesticidal crystal protein Cry1Aa" evidence="4">
    <location>
        <begin position="341"/>
        <end position="402"/>
    </location>
</feature>
<feature type="chain" id="PRO_5039247765" description="Bacterial Ig domain-containing protein" evidence="2">
    <location>
        <begin position="26"/>
        <end position="1194"/>
    </location>
</feature>
<protein>
    <recommendedName>
        <fullName evidence="7">Bacterial Ig domain-containing protein</fullName>
    </recommendedName>
</protein>
<dbReference type="EMBL" id="JAARZA010000004">
    <property type="protein sequence ID" value="MBC2240776.1"/>
    <property type="molecule type" value="Genomic_DNA"/>
</dbReference>
<proteinExistence type="predicted"/>
<sequence length="1194" mass="126978">MSNHKLVQKTLKLTAIGAIAFSTLAQPLSHIVNAAETSETPLVGINKAENRLLTTNNQVRELLENPNLTPIAVSDTVSRQIFPKWQQALVWRESPRDITSIGADTQLTPYAPYTTEIERYYTFGANTTKISNQKGGDGTVLAHAAQLVNLTNGNSMSRTESTAFYQVVTTVPGVKYNIKQMIGTSQYTEAYDVLISDAVANRQLASISSAETRRQIGANITFVATSNKTKITIVIGGPNSPYLSNFMQVIDGPDFNNNASIQLSLKENVDPVELKSDINKLFVNDEPTSNAIKTTTDQVAIDNLQGKLNELPEGTTKTEMQNTLNKAQILLDLRNSNIPAQNEAEEAVNALFLDNNPANNIKDTTNQAAINGAQEKVNAVTDATVKAALQADIDKAQRLLDDKNKEVAAQTSVADLFIDNDVSKHIKALTDQAAIDAAKTKVNAVTDATQKATLLEQVEKAQREFDAFANAIADPVYDTDKAVWGKQGPSSGEIVFKIYDATGTWVKAQKVVTTTEGGVFSANLDGWATASNQGAPLAGSSTIQLVAGDKLQAGRSPLVTIQSRYQLASDATKQLFINDDTTKHIKGLTDQAKIDAAKALVNAISDAAQKAALQEKIDKAQNEFNALINAVVSPVNVGDTFLAGSKGPESGEIVFKIYDATGTWVKAQKVVTTSELGTYSANLNGWATAASQGAPLTGSSTIQLVGGEKVQAGRSALVTIQSTYQTASDATKQLFIDNDPTKDIKSTTTQAAIDAAQVLVNQVEDTTQKAALQADIDKAQRQLDQKATQTAAQTAVDNLFVNNDPTKDIKDTTTKAAIDAAQELVDKVTDPSKKSEMQAEIDKAKGQLEQKETAAETAAQTAINELFVNNDPSKDIKATTTQADIDAAQALADKVTDSAKKAEMQAEIDKAQKEFNDKSATIAKPEVNAVTNNDTTVKGKGTPGLTISVNNGTSTFTSVVAPNGTFSVTIPLQKADTILTVTQKNTVKSSASVSIKVSNYIPAEKVTINPVGPFQQAVTGTAPVGTKMVRLLVNGVAQRTVAPEADGSFSIYSRFVTDGLVSNLRLKAGDTITVDYGNKTPANLATTIKVSAELVKPIVNDVAANADYITGMVPVGTQTLRLVVNGRAQRTVTPQANIDAVTAGGIGTDGKFKIYSRFITDETGVSRKLKAGDRVTIDSGVQIPGDTGTTVVVK</sequence>
<feature type="coiled-coil region" evidence="1">
    <location>
        <begin position="885"/>
        <end position="921"/>
    </location>
</feature>
<gene>
    <name evidence="5" type="ORF">HCB35_09920</name>
</gene>
<feature type="domain" description="Pesticidal crystal protein Cry1Aa" evidence="4">
    <location>
        <begin position="725"/>
        <end position="785"/>
    </location>
</feature>